<comment type="caution">
    <text evidence="2">The sequence shown here is derived from an EMBL/GenBank/DDBJ whole genome shotgun (WGS) entry which is preliminary data.</text>
</comment>
<dbReference type="InterPro" id="IPR000192">
    <property type="entry name" value="Aminotrans_V_dom"/>
</dbReference>
<accession>A0A9X3S9Z7</accession>
<dbReference type="Gene3D" id="3.40.640.10">
    <property type="entry name" value="Type I PLP-dependent aspartate aminotransferase-like (Major domain)"/>
    <property type="match status" value="1"/>
</dbReference>
<proteinExistence type="predicted"/>
<dbReference type="InterPro" id="IPR015421">
    <property type="entry name" value="PyrdxlP-dep_Trfase_major"/>
</dbReference>
<evidence type="ECO:0000313" key="3">
    <source>
        <dbReference type="Proteomes" id="UP001147653"/>
    </source>
</evidence>
<dbReference type="InterPro" id="IPR015422">
    <property type="entry name" value="PyrdxlP-dep_Trfase_small"/>
</dbReference>
<evidence type="ECO:0000313" key="2">
    <source>
        <dbReference type="EMBL" id="MDA0183949.1"/>
    </source>
</evidence>
<keyword evidence="3" id="KW-1185">Reference proteome</keyword>
<protein>
    <submittedName>
        <fullName evidence="2">Cysteine desulfurase-like protein</fullName>
    </submittedName>
</protein>
<gene>
    <name evidence="2" type="ORF">OJ997_26820</name>
</gene>
<dbReference type="Proteomes" id="UP001147653">
    <property type="component" value="Unassembled WGS sequence"/>
</dbReference>
<organism evidence="2 3">
    <name type="scientific">Solirubrobacter phytolaccae</name>
    <dbReference type="NCBI Taxonomy" id="1404360"/>
    <lineage>
        <taxon>Bacteria</taxon>
        <taxon>Bacillati</taxon>
        <taxon>Actinomycetota</taxon>
        <taxon>Thermoleophilia</taxon>
        <taxon>Solirubrobacterales</taxon>
        <taxon>Solirubrobacteraceae</taxon>
        <taxon>Solirubrobacter</taxon>
    </lineage>
</organism>
<dbReference type="Gene3D" id="3.90.1150.10">
    <property type="entry name" value="Aspartate Aminotransferase, domain 1"/>
    <property type="match status" value="1"/>
</dbReference>
<reference evidence="2" key="1">
    <citation type="submission" date="2022-10" db="EMBL/GenBank/DDBJ databases">
        <title>The WGS of Solirubrobacter phytolaccae KCTC 29190.</title>
        <authorList>
            <person name="Jiang Z."/>
        </authorList>
    </citation>
    <scope>NUCLEOTIDE SEQUENCE</scope>
    <source>
        <strain evidence="2">KCTC 29190</strain>
    </source>
</reference>
<dbReference type="EMBL" id="JAPDDP010000064">
    <property type="protein sequence ID" value="MDA0183949.1"/>
    <property type="molecule type" value="Genomic_DNA"/>
</dbReference>
<dbReference type="RefSeq" id="WP_270028363.1">
    <property type="nucleotide sequence ID" value="NZ_JAPDDP010000064.1"/>
</dbReference>
<dbReference type="InterPro" id="IPR011340">
    <property type="entry name" value="Cys_dSase-rel"/>
</dbReference>
<name>A0A9X3S9Z7_9ACTN</name>
<dbReference type="InterPro" id="IPR015424">
    <property type="entry name" value="PyrdxlP-dep_Trfase"/>
</dbReference>
<dbReference type="SUPFAM" id="SSF53383">
    <property type="entry name" value="PLP-dependent transferases"/>
    <property type="match status" value="1"/>
</dbReference>
<dbReference type="PANTHER" id="PTHR43586">
    <property type="entry name" value="CYSTEINE DESULFURASE"/>
    <property type="match status" value="1"/>
</dbReference>
<dbReference type="AlphaFoldDB" id="A0A9X3S9Z7"/>
<feature type="domain" description="Aminotransferase class V" evidence="1">
    <location>
        <begin position="16"/>
        <end position="372"/>
    </location>
</feature>
<evidence type="ECO:0000259" key="1">
    <source>
        <dbReference type="Pfam" id="PF00266"/>
    </source>
</evidence>
<sequence>MNRDRFPGLSDGWARLDGAAGSQVLDSVIDAMSDFMRSGSMANHGGAFKQAIATDELVASTRSACATLLGGDPEGIFFGPSFTATTMRFAATVVRGLEPGDEIVCTRLDHDSNVRPWVIAAERAGVTVKFAEPTEGTLELPASAVEAVLSERTKWVAVTAASNAVGTVPDLDGIVAAAHAVGAKVYIDAVHATPHRRYDLATIGADVLACSAYKWFGPHVSVLCASPELLSAFHPDKLNPAPDEAPDRWELGTLPFESLAGVRAAAEYMLELDFDQVRAHEEGLMAQALEGLKAMDHVTLYGDAADRAPTLMFTVEGHHPDVVAKALAEREISVWNGNYYAWELERVLGLAPHGGIRAGFLHYNDASDTERLLAAVAELAG</sequence>
<dbReference type="NCBIfam" id="TIGR01976">
    <property type="entry name" value="am_tr_V_VC1184"/>
    <property type="match status" value="1"/>
</dbReference>
<dbReference type="PANTHER" id="PTHR43586:SF21">
    <property type="entry name" value="PYRIDOXAL PHOSPHATE (PLP)-DEPENDENT ASPARTATE AMINOTRANSFERASE SUPERFAMILY"/>
    <property type="match status" value="1"/>
</dbReference>
<dbReference type="Pfam" id="PF00266">
    <property type="entry name" value="Aminotran_5"/>
    <property type="match status" value="1"/>
</dbReference>